<keyword evidence="3 10" id="KW-0808">Transferase</keyword>
<feature type="active site" evidence="11">
    <location>
        <position position="449"/>
    </location>
</feature>
<dbReference type="GO" id="GO:0005789">
    <property type="term" value="C:endoplasmic reticulum membrane"/>
    <property type="evidence" value="ECO:0007669"/>
    <property type="project" value="UniProtKB-SubCell"/>
</dbReference>
<feature type="transmembrane region" description="Helical" evidence="13">
    <location>
        <begin position="136"/>
        <end position="157"/>
    </location>
</feature>
<evidence type="ECO:0000313" key="16">
    <source>
        <dbReference type="Proteomes" id="UP000307169"/>
    </source>
</evidence>
<name>A0A4T0P3B4_9BASI</name>
<evidence type="ECO:0000256" key="1">
    <source>
        <dbReference type="ARBA" id="ARBA00004477"/>
    </source>
</evidence>
<dbReference type="EMBL" id="SPRC01000003">
    <property type="protein sequence ID" value="TIB82137.1"/>
    <property type="molecule type" value="Genomic_DNA"/>
</dbReference>
<organism evidence="15 16">
    <name type="scientific">Wallemia mellicola</name>
    <dbReference type="NCBI Taxonomy" id="1708541"/>
    <lineage>
        <taxon>Eukaryota</taxon>
        <taxon>Fungi</taxon>
        <taxon>Dikarya</taxon>
        <taxon>Basidiomycota</taxon>
        <taxon>Wallemiomycotina</taxon>
        <taxon>Wallemiomycetes</taxon>
        <taxon>Wallemiales</taxon>
        <taxon>Wallemiaceae</taxon>
        <taxon>Wallemia</taxon>
    </lineage>
</organism>
<keyword evidence="4 13" id="KW-0812">Transmembrane</keyword>
<dbReference type="PIRSF" id="PIRSF000439">
    <property type="entry name" value="Oat_ACAT_DAG_ARE"/>
    <property type="match status" value="1"/>
</dbReference>
<keyword evidence="5 10" id="KW-0256">Endoplasmic reticulum</keyword>
<dbReference type="PANTHER" id="PTHR10408:SF9">
    <property type="entry name" value="STEROL O-ACYLTRANSFERASE 2-RELATED"/>
    <property type="match status" value="1"/>
</dbReference>
<reference evidence="16 17" key="1">
    <citation type="submission" date="2019-03" db="EMBL/GenBank/DDBJ databases">
        <title>Sequencing 25 genomes of Wallemia mellicola.</title>
        <authorList>
            <person name="Gostincar C."/>
        </authorList>
    </citation>
    <scope>NUCLEOTIDE SEQUENCE [LARGE SCALE GENOMIC DNA]</scope>
    <source>
        <strain evidence="15 16">EXF-1262</strain>
        <strain evidence="14 17">EXF-6152</strain>
    </source>
</reference>
<keyword evidence="7 10" id="KW-0472">Membrane</keyword>
<keyword evidence="6 13" id="KW-1133">Transmembrane helix</keyword>
<dbReference type="Pfam" id="PF03062">
    <property type="entry name" value="MBOAT"/>
    <property type="match status" value="1"/>
</dbReference>
<evidence type="ECO:0000313" key="17">
    <source>
        <dbReference type="Proteomes" id="UP000310685"/>
    </source>
</evidence>
<feature type="transmembrane region" description="Helical" evidence="13">
    <location>
        <begin position="110"/>
        <end position="130"/>
    </location>
</feature>
<evidence type="ECO:0000256" key="5">
    <source>
        <dbReference type="ARBA" id="ARBA00022824"/>
    </source>
</evidence>
<accession>A0A4T0P3B4</accession>
<evidence type="ECO:0000256" key="13">
    <source>
        <dbReference type="SAM" id="Phobius"/>
    </source>
</evidence>
<evidence type="ECO:0000313" key="15">
    <source>
        <dbReference type="EMBL" id="TIC04464.1"/>
    </source>
</evidence>
<feature type="transmembrane region" description="Helical" evidence="13">
    <location>
        <begin position="78"/>
        <end position="98"/>
    </location>
</feature>
<dbReference type="GO" id="GO:0034737">
    <property type="term" value="F:ergosterol O-acyltransferase activity"/>
    <property type="evidence" value="ECO:0007669"/>
    <property type="project" value="TreeGrafter"/>
</dbReference>
<feature type="transmembrane region" description="Helical" evidence="13">
    <location>
        <begin position="38"/>
        <end position="58"/>
    </location>
</feature>
<evidence type="ECO:0000256" key="10">
    <source>
        <dbReference type="PIRNR" id="PIRNR000439"/>
    </source>
</evidence>
<feature type="transmembrane region" description="Helical" evidence="13">
    <location>
        <begin position="492"/>
        <end position="510"/>
    </location>
</feature>
<dbReference type="InterPro" id="IPR014371">
    <property type="entry name" value="Oat_ACAT_DAG_ARE"/>
</dbReference>
<evidence type="ECO:0000256" key="3">
    <source>
        <dbReference type="ARBA" id="ARBA00022679"/>
    </source>
</evidence>
<dbReference type="AlphaFoldDB" id="A0A4T0P3B4"/>
<feature type="transmembrane region" description="Helical" evidence="13">
    <location>
        <begin position="353"/>
        <end position="376"/>
    </location>
</feature>
<dbReference type="Proteomes" id="UP000307169">
    <property type="component" value="Unassembled WGS sequence"/>
</dbReference>
<feature type="region of interest" description="Disordered" evidence="12">
    <location>
        <begin position="199"/>
        <end position="231"/>
    </location>
</feature>
<evidence type="ECO:0000256" key="7">
    <source>
        <dbReference type="ARBA" id="ARBA00023136"/>
    </source>
</evidence>
<feature type="transmembrane region" description="Helical" evidence="13">
    <location>
        <begin position="437"/>
        <end position="456"/>
    </location>
</feature>
<evidence type="ECO:0000256" key="4">
    <source>
        <dbReference type="ARBA" id="ARBA00022692"/>
    </source>
</evidence>
<comment type="function">
    <text evidence="9">Sterol O-acyltransferase that catalyzes the formation of stery esters.</text>
</comment>
<gene>
    <name evidence="15" type="ORF">E3Q17_00356</name>
    <name evidence="14" type="ORF">E3Q22_00368</name>
</gene>
<feature type="transmembrane region" description="Helical" evidence="13">
    <location>
        <begin position="462"/>
        <end position="480"/>
    </location>
</feature>
<evidence type="ECO:0000256" key="11">
    <source>
        <dbReference type="PIRSR" id="PIRSR000439-1"/>
    </source>
</evidence>
<dbReference type="GO" id="GO:0008204">
    <property type="term" value="P:ergosterol metabolic process"/>
    <property type="evidence" value="ECO:0007669"/>
    <property type="project" value="TreeGrafter"/>
</dbReference>
<proteinExistence type="inferred from homology"/>
<comment type="subcellular location">
    <subcellularLocation>
        <location evidence="1 10">Endoplasmic reticulum membrane</location>
        <topology evidence="1 10">Multi-pass membrane protein</topology>
    </subcellularLocation>
</comment>
<dbReference type="InterPro" id="IPR004299">
    <property type="entry name" value="MBOAT_fam"/>
</dbReference>
<evidence type="ECO:0000256" key="8">
    <source>
        <dbReference type="ARBA" id="ARBA00023315"/>
    </source>
</evidence>
<evidence type="ECO:0000313" key="14">
    <source>
        <dbReference type="EMBL" id="TIB82137.1"/>
    </source>
</evidence>
<dbReference type="Proteomes" id="UP000310685">
    <property type="component" value="Unassembled WGS sequence"/>
</dbReference>
<protein>
    <recommendedName>
        <fullName evidence="10">O-acyltransferase</fullName>
    </recommendedName>
</protein>
<sequence length="512" mass="58558">MKESQVAPIKTRKATFSQRSSYFDRENELSAVDTFRGFYTLFWIFAAMMGIRTAVESYDATGSLLGLTFGRLISRDGVVLAISDAVLVCSTSISFVFIKAIQHGWIRYNVVGLTIQHIVQVFFLAIPVFWSCQRNWPWVQSGFLTLHSLTMIMKVLIHSYMATNGYFANVLGQIKSLEAQLANLNASALKASDEQKVAQAEEKSGDLKKRKPFSNIKEEENETNNEVSTPLGSNEIETADVKDVSEHPLTHAPNPDIAKVASEINELKSHITSQGPSKISYPNNVTFGNFLDYLLVPTLVYELEYPRTEKVRLWYVIEKTLATFGTFYILYVISEHYISPKMPRPEESFARTWLDLCIPFLCNYVLFFECICNAFAELTRFADREFYQDWWNATTWDQFARKWNKPVHMFLLRHSVQTLTNIDVSTISTYKISKQSATLLTFLLSALVHELVMAVVTKKIRMYLFMLQMAQLPMIAIGRLPVVRRYPAFANMFFWLGLMSGPPLLAVGYMKY</sequence>
<comment type="caution">
    <text evidence="15">The sequence shown here is derived from an EMBL/GenBank/DDBJ whole genome shotgun (WGS) entry which is preliminary data.</text>
</comment>
<dbReference type="PANTHER" id="PTHR10408">
    <property type="entry name" value="STEROL O-ACYLTRANSFERASE"/>
    <property type="match status" value="1"/>
</dbReference>
<dbReference type="EMBL" id="SPRH01000003">
    <property type="protein sequence ID" value="TIC04464.1"/>
    <property type="molecule type" value="Genomic_DNA"/>
</dbReference>
<feature type="transmembrane region" description="Helical" evidence="13">
    <location>
        <begin position="313"/>
        <end position="333"/>
    </location>
</feature>
<evidence type="ECO:0000256" key="2">
    <source>
        <dbReference type="ARBA" id="ARBA00009010"/>
    </source>
</evidence>
<evidence type="ECO:0000256" key="6">
    <source>
        <dbReference type="ARBA" id="ARBA00022989"/>
    </source>
</evidence>
<keyword evidence="8 10" id="KW-0012">Acyltransferase</keyword>
<comment type="similarity">
    <text evidence="2 10">Belongs to the membrane-bound acyltransferase family. Sterol o-acyltransferase subfamily.</text>
</comment>
<evidence type="ECO:0000256" key="9">
    <source>
        <dbReference type="ARBA" id="ARBA00023568"/>
    </source>
</evidence>
<evidence type="ECO:0000256" key="12">
    <source>
        <dbReference type="SAM" id="MobiDB-lite"/>
    </source>
</evidence>